<feature type="compositionally biased region" description="Low complexity" evidence="1">
    <location>
        <begin position="95"/>
        <end position="120"/>
    </location>
</feature>
<reference evidence="2 3" key="1">
    <citation type="submission" date="2021-02" db="EMBL/GenBank/DDBJ databases">
        <title>Leishmania (Mundinia) orientalis Genome sequencing and assembly.</title>
        <authorList>
            <person name="Almutairi H."/>
            <person name="Gatherer D."/>
        </authorList>
    </citation>
    <scope>NUCLEOTIDE SEQUENCE [LARGE SCALE GENOMIC DNA]</scope>
    <source>
        <strain evidence="2">LSCM4</strain>
    </source>
</reference>
<organism evidence="2 3">
    <name type="scientific">Leishmania orientalis</name>
    <dbReference type="NCBI Taxonomy" id="2249476"/>
    <lineage>
        <taxon>Eukaryota</taxon>
        <taxon>Discoba</taxon>
        <taxon>Euglenozoa</taxon>
        <taxon>Kinetoplastea</taxon>
        <taxon>Metakinetoplastina</taxon>
        <taxon>Trypanosomatida</taxon>
        <taxon>Trypanosomatidae</taxon>
        <taxon>Leishmaniinae</taxon>
        <taxon>Leishmania</taxon>
    </lineage>
</organism>
<feature type="region of interest" description="Disordered" evidence="1">
    <location>
        <begin position="262"/>
        <end position="338"/>
    </location>
</feature>
<accession>A0A836GTV8</accession>
<feature type="compositionally biased region" description="Polar residues" evidence="1">
    <location>
        <begin position="262"/>
        <end position="271"/>
    </location>
</feature>
<comment type="caution">
    <text evidence="2">The sequence shown here is derived from an EMBL/GenBank/DDBJ whole genome shotgun (WGS) entry which is preliminary data.</text>
</comment>
<dbReference type="KEGG" id="loi:92359264"/>
<sequence>MPPPTSGSPRRCQPLRGHESPPPVISDSDSTPKLPPIRHHILDDHSDPPSIRSDTLDVIERSRNDDEVRVAVNNLRRSSSSTRIVFNSLSTLDSNDSLPSLIRSQRTSSSTSANSSLCGSCGKGSTPVVKQADCSTRSIDAAKNSGAYVDHENWMSSSIELEAADARKAITVMKGRKQVRCPTAPSLTAEAEPATEASRVAKMDAHGSRRSLLLSGRKRSVRINTPPESPREAQSQMELRPLQTAVLMQQQEQLPLLPINGSRQLQPQQHPMQCPSMPASSGLSTLLPLPSSPSTPHDMNLRPVTPTVAESPTSGLTLSSTASCQTDPQPLSSTSEESGAVIGAALKKIFSLCSVNTKEVVLKGSA</sequence>
<dbReference type="GeneID" id="92359264"/>
<name>A0A836GTV8_9TRYP</name>
<dbReference type="EMBL" id="JAFHLR010000031">
    <property type="protein sequence ID" value="KAG5471765.1"/>
    <property type="molecule type" value="Genomic_DNA"/>
</dbReference>
<feature type="compositionally biased region" description="Low complexity" evidence="1">
    <location>
        <begin position="280"/>
        <end position="296"/>
    </location>
</feature>
<evidence type="ECO:0000256" key="1">
    <source>
        <dbReference type="SAM" id="MobiDB-lite"/>
    </source>
</evidence>
<feature type="region of interest" description="Disordered" evidence="1">
    <location>
        <begin position="95"/>
        <end position="126"/>
    </location>
</feature>
<evidence type="ECO:0000313" key="3">
    <source>
        <dbReference type="Proteomes" id="UP000674143"/>
    </source>
</evidence>
<feature type="compositionally biased region" description="Polar residues" evidence="1">
    <location>
        <begin position="308"/>
        <end position="337"/>
    </location>
</feature>
<keyword evidence="3" id="KW-1185">Reference proteome</keyword>
<evidence type="ECO:0000313" key="2">
    <source>
        <dbReference type="EMBL" id="KAG5471765.1"/>
    </source>
</evidence>
<feature type="region of interest" description="Disordered" evidence="1">
    <location>
        <begin position="1"/>
        <end position="58"/>
    </location>
</feature>
<dbReference type="AlphaFoldDB" id="A0A836GTV8"/>
<dbReference type="Proteomes" id="UP000674143">
    <property type="component" value="Chromosome 31"/>
</dbReference>
<dbReference type="RefSeq" id="XP_067060882.1">
    <property type="nucleotide sequence ID" value="XM_067205330.1"/>
</dbReference>
<proteinExistence type="predicted"/>
<gene>
    <name evidence="2" type="ORF">LSCM4_03318</name>
</gene>
<protein>
    <submittedName>
        <fullName evidence="2">Uncharacterized protein</fullName>
    </submittedName>
</protein>